<keyword evidence="5" id="KW-1185">Reference proteome</keyword>
<dbReference type="AlphaFoldDB" id="A0A3N7IQY8"/>
<dbReference type="Pfam" id="PF20703">
    <property type="entry name" value="nSTAND1"/>
    <property type="match status" value="1"/>
</dbReference>
<dbReference type="Pfam" id="PF00486">
    <property type="entry name" value="Trans_reg_C"/>
    <property type="match status" value="1"/>
</dbReference>
<dbReference type="GO" id="GO:0006355">
    <property type="term" value="P:regulation of DNA-templated transcription"/>
    <property type="evidence" value="ECO:0007669"/>
    <property type="project" value="InterPro"/>
</dbReference>
<dbReference type="GO" id="GO:0000160">
    <property type="term" value="P:phosphorelay signal transduction system"/>
    <property type="evidence" value="ECO:0007669"/>
    <property type="project" value="InterPro"/>
</dbReference>
<dbReference type="SMART" id="SM00382">
    <property type="entry name" value="AAA"/>
    <property type="match status" value="1"/>
</dbReference>
<feature type="DNA-binding region" description="OmpR/PhoB-type" evidence="2">
    <location>
        <begin position="5"/>
        <end position="98"/>
    </location>
</feature>
<proteinExistence type="predicted"/>
<evidence type="ECO:0000259" key="3">
    <source>
        <dbReference type="PROSITE" id="PS51755"/>
    </source>
</evidence>
<keyword evidence="1 2" id="KW-0238">DNA-binding</keyword>
<dbReference type="SUPFAM" id="SSF46894">
    <property type="entry name" value="C-terminal effector domain of the bipartite response regulators"/>
    <property type="match status" value="1"/>
</dbReference>
<dbReference type="InterPro" id="IPR003593">
    <property type="entry name" value="AAA+_ATPase"/>
</dbReference>
<sequence>MSFSPSSLRFGPAELRAAERQLLVHGQAVPLGARAWDVLLVLVERRERVVSRKELLDLVWPNVAVEDHNLSVQVAQLRRFLGADAVSTVPGRGYRFTMRAEDGGAEQVNLPTELRSRAGTELPLSAPLFGRDEDLEALLRLITSHRLVTVSGASGVGKTSIALAAARVAAKTFGDGCRWVDLAQIADPALILVAIAQALHLPVGSGNAPLPALLAGLRPLHVLLILDNAEHLLEAVANLAGAVVAGTPGVCLLITSQARLRVEGERLFRLEPLPVAPQGTRVNDAMSYGAVALFVDQAQALDHRFELTDSNVDIVANVCRQLDGIALALKLAAARMPLLGLHGIESRLADRLQLLGGHKHDAPTRQQTLRAALDWTYGLLAPQEQAAFCQLGVFVGGFSLELAATVVRDGTEDEALLIDSMESLVDRSLVVASDAHTPRYRLLESAREYALFELGRKGELHAARRAHAHALLGLFRYADERQWVDQDELILSMVAPELDNLRAALDWGTHNEPQLSVAMLAFASRVFVMLGLSHEHRRRCAALEAQLSSVTDVAIEAKFWLERARTQAWSAYGEMYGFARRAETLYRSLSDAKGIYMSLGYVVSSGLASAEANQRAVEEMASLEHPEWPLRVRMFLRVAALYRADPASALDAAQAALAHARAVGAEQWTAMLELWVVNSELNLGHLDAALMHCEEMLDRERHRPASQLIIPLAFLARILLLQGKLANARAALHEFSNVCRMSEWDGHRDFAGLYVHLAVLEQRYDAAARLVGFADKAWRHLGRLSRFSRQVRDIAHVKLEEHMDTPTRDRLMAEGERMDEEAMVARALAINDAA</sequence>
<reference evidence="4 5" key="2">
    <citation type="submission" date="2018-12" db="EMBL/GenBank/DDBJ databases">
        <title>Rhizobacter gummiphilus sp. nov., a rubber-degrading bacterium isolated from the soil of a botanical garden in Japan.</title>
        <authorList>
            <person name="Shunsuke S.S."/>
        </authorList>
    </citation>
    <scope>NUCLEOTIDE SEQUENCE [LARGE SCALE GENOMIC DNA]</scope>
    <source>
        <strain evidence="4 5">S-16</strain>
    </source>
</reference>
<dbReference type="CDD" id="cd00383">
    <property type="entry name" value="trans_reg_C"/>
    <property type="match status" value="1"/>
</dbReference>
<dbReference type="OrthoDB" id="9811542at2"/>
<protein>
    <recommendedName>
        <fullName evidence="3">OmpR/PhoB-type domain-containing protein</fullName>
    </recommendedName>
</protein>
<dbReference type="RefSeq" id="WP_124543668.1">
    <property type="nucleotide sequence ID" value="NZ_QUSW01000011.1"/>
</dbReference>
<dbReference type="InterPro" id="IPR027417">
    <property type="entry name" value="P-loop_NTPase"/>
</dbReference>
<dbReference type="SUPFAM" id="SSF52540">
    <property type="entry name" value="P-loop containing nucleoside triphosphate hydrolases"/>
    <property type="match status" value="1"/>
</dbReference>
<feature type="domain" description="OmpR/PhoB-type" evidence="3">
    <location>
        <begin position="5"/>
        <end position="98"/>
    </location>
</feature>
<dbReference type="Gene3D" id="3.40.50.300">
    <property type="entry name" value="P-loop containing nucleotide triphosphate hydrolases"/>
    <property type="match status" value="1"/>
</dbReference>
<evidence type="ECO:0000313" key="5">
    <source>
        <dbReference type="Proteomes" id="UP000267464"/>
    </source>
</evidence>
<reference evidence="4 5" key="1">
    <citation type="submission" date="2018-08" db="EMBL/GenBank/DDBJ databases">
        <authorList>
            <person name="Khan S.A."/>
            <person name="Jeon C.O."/>
            <person name="Chun B.H."/>
            <person name="Jeong S.E."/>
        </authorList>
    </citation>
    <scope>NUCLEOTIDE SEQUENCE [LARGE SCALE GENOMIC DNA]</scope>
    <source>
        <strain evidence="4 5">S-16</strain>
    </source>
</reference>
<evidence type="ECO:0000256" key="2">
    <source>
        <dbReference type="PROSITE-ProRule" id="PRU01091"/>
    </source>
</evidence>
<comment type="caution">
    <text evidence="4">The sequence shown here is derived from an EMBL/GenBank/DDBJ whole genome shotgun (WGS) entry which is preliminary data.</text>
</comment>
<evidence type="ECO:0000313" key="4">
    <source>
        <dbReference type="EMBL" id="RQP21302.1"/>
    </source>
</evidence>
<dbReference type="Gene3D" id="1.10.10.10">
    <property type="entry name" value="Winged helix-like DNA-binding domain superfamily/Winged helix DNA-binding domain"/>
    <property type="match status" value="1"/>
</dbReference>
<name>A0A3N7IQY8_9BURK</name>
<dbReference type="InterPro" id="IPR036388">
    <property type="entry name" value="WH-like_DNA-bd_sf"/>
</dbReference>
<dbReference type="PROSITE" id="PS51755">
    <property type="entry name" value="OMPR_PHOB"/>
    <property type="match status" value="1"/>
</dbReference>
<organism evidence="4 5">
    <name type="scientific">Piscinibacter terrae</name>
    <dbReference type="NCBI Taxonomy" id="2496871"/>
    <lineage>
        <taxon>Bacteria</taxon>
        <taxon>Pseudomonadati</taxon>
        <taxon>Pseudomonadota</taxon>
        <taxon>Betaproteobacteria</taxon>
        <taxon>Burkholderiales</taxon>
        <taxon>Sphaerotilaceae</taxon>
        <taxon>Piscinibacter</taxon>
    </lineage>
</organism>
<dbReference type="GO" id="GO:0003677">
    <property type="term" value="F:DNA binding"/>
    <property type="evidence" value="ECO:0007669"/>
    <property type="project" value="UniProtKB-UniRule"/>
</dbReference>
<dbReference type="InterPro" id="IPR016032">
    <property type="entry name" value="Sig_transdc_resp-reg_C-effctor"/>
</dbReference>
<dbReference type="EMBL" id="QUSW01000011">
    <property type="protein sequence ID" value="RQP21302.1"/>
    <property type="molecule type" value="Genomic_DNA"/>
</dbReference>
<gene>
    <name evidence="4" type="ORF">DZC73_27770</name>
</gene>
<dbReference type="Proteomes" id="UP000267464">
    <property type="component" value="Unassembled WGS sequence"/>
</dbReference>
<accession>A0A3N7IQY8</accession>
<evidence type="ECO:0000256" key="1">
    <source>
        <dbReference type="ARBA" id="ARBA00023125"/>
    </source>
</evidence>
<dbReference type="InterPro" id="IPR049052">
    <property type="entry name" value="nSTAND1"/>
</dbReference>
<dbReference type="SMART" id="SM00862">
    <property type="entry name" value="Trans_reg_C"/>
    <property type="match status" value="1"/>
</dbReference>
<dbReference type="PANTHER" id="PTHR47691">
    <property type="entry name" value="REGULATOR-RELATED"/>
    <property type="match status" value="1"/>
</dbReference>
<dbReference type="PANTHER" id="PTHR47691:SF3">
    <property type="entry name" value="HTH-TYPE TRANSCRIPTIONAL REGULATOR RV0890C-RELATED"/>
    <property type="match status" value="1"/>
</dbReference>
<dbReference type="InterPro" id="IPR001867">
    <property type="entry name" value="OmpR/PhoB-type_DNA-bd"/>
</dbReference>